<dbReference type="Gene3D" id="3.40.630.30">
    <property type="match status" value="1"/>
</dbReference>
<dbReference type="InterPro" id="IPR000182">
    <property type="entry name" value="GNAT_dom"/>
</dbReference>
<proteinExistence type="predicted"/>
<evidence type="ECO:0000313" key="3">
    <source>
        <dbReference type="Proteomes" id="UP000186004"/>
    </source>
</evidence>
<dbReference type="RefSeq" id="WP_076470870.1">
    <property type="nucleotide sequence ID" value="NZ_FTNF01000008.1"/>
</dbReference>
<keyword evidence="3" id="KW-1185">Reference proteome</keyword>
<evidence type="ECO:0000259" key="1">
    <source>
        <dbReference type="PROSITE" id="PS51186"/>
    </source>
</evidence>
<keyword evidence="2" id="KW-0808">Transferase</keyword>
<dbReference type="CDD" id="cd04301">
    <property type="entry name" value="NAT_SF"/>
    <property type="match status" value="1"/>
</dbReference>
<protein>
    <submittedName>
        <fullName evidence="2">Predicted N-acetyltransferase YhbS</fullName>
    </submittedName>
</protein>
<dbReference type="OrthoDB" id="164032at2"/>
<dbReference type="Pfam" id="PF13673">
    <property type="entry name" value="Acetyltransf_10"/>
    <property type="match status" value="1"/>
</dbReference>
<dbReference type="PANTHER" id="PTHR43451">
    <property type="entry name" value="ACETYLTRANSFERASE (GNAT) FAMILY PROTEIN"/>
    <property type="match status" value="1"/>
</dbReference>
<evidence type="ECO:0000313" key="2">
    <source>
        <dbReference type="EMBL" id="SIR27641.1"/>
    </source>
</evidence>
<feature type="domain" description="N-acetyltransferase" evidence="1">
    <location>
        <begin position="3"/>
        <end position="150"/>
    </location>
</feature>
<reference evidence="2 3" key="1">
    <citation type="submission" date="2017-01" db="EMBL/GenBank/DDBJ databases">
        <authorList>
            <person name="Mah S.A."/>
            <person name="Swanson W.J."/>
            <person name="Moy G.W."/>
            <person name="Vacquier V.D."/>
        </authorList>
    </citation>
    <scope>NUCLEOTIDE SEQUENCE [LARGE SCALE GENOMIC DNA]</scope>
    <source>
        <strain evidence="2 3">DSM 45758</strain>
    </source>
</reference>
<dbReference type="STRING" id="1198245.SAMN05444858_10810"/>
<dbReference type="AlphaFoldDB" id="A0A1N6ZLQ3"/>
<name>A0A1N6ZLQ3_9ACTN</name>
<dbReference type="InterPro" id="IPR052564">
    <property type="entry name" value="N-acetyltrans/Recomb-assoc"/>
</dbReference>
<dbReference type="InterPro" id="IPR016181">
    <property type="entry name" value="Acyl_CoA_acyltransferase"/>
</dbReference>
<dbReference type="SUPFAM" id="SSF55729">
    <property type="entry name" value="Acyl-CoA N-acyltransferases (Nat)"/>
    <property type="match status" value="1"/>
</dbReference>
<accession>A0A1N6ZLQ3</accession>
<dbReference type="EMBL" id="FTNF01000008">
    <property type="protein sequence ID" value="SIR27641.1"/>
    <property type="molecule type" value="Genomic_DNA"/>
</dbReference>
<sequence>MAIKVRLFRPGDAPRIAEIVQRCLREVNSRDYPQHVIDKMCAHFTAERFIELSASRLIYVAEGDGVVVGTVSRVGNEVYTMFVDPDFARRGIGRQLVQQVEVSAARDGYDRMETGASITAHGFYLKLGYTDVRTSETEFGFNYILRKTLPPAQAARPL</sequence>
<dbReference type="PANTHER" id="PTHR43451:SF1">
    <property type="entry name" value="ACETYLTRANSFERASE"/>
    <property type="match status" value="1"/>
</dbReference>
<dbReference type="Proteomes" id="UP000186004">
    <property type="component" value="Unassembled WGS sequence"/>
</dbReference>
<gene>
    <name evidence="2" type="ORF">SAMN05444858_10810</name>
</gene>
<dbReference type="GO" id="GO:0016747">
    <property type="term" value="F:acyltransferase activity, transferring groups other than amino-acyl groups"/>
    <property type="evidence" value="ECO:0007669"/>
    <property type="project" value="InterPro"/>
</dbReference>
<dbReference type="PROSITE" id="PS51186">
    <property type="entry name" value="GNAT"/>
    <property type="match status" value="1"/>
</dbReference>
<organism evidence="2 3">
    <name type="scientific">Micromonospora avicenniae</name>
    <dbReference type="NCBI Taxonomy" id="1198245"/>
    <lineage>
        <taxon>Bacteria</taxon>
        <taxon>Bacillati</taxon>
        <taxon>Actinomycetota</taxon>
        <taxon>Actinomycetes</taxon>
        <taxon>Micromonosporales</taxon>
        <taxon>Micromonosporaceae</taxon>
        <taxon>Micromonospora</taxon>
    </lineage>
</organism>